<accession>A0A4R5QMV9</accession>
<dbReference type="AlphaFoldDB" id="A0A4R5QMV9"/>
<sequence>MEMGMSAALDLDGVTPMRGRTDPVARARAIAGIIERDAPTIEANKRFTPEVLDALHGAALFRTLLPRAYNGEEVTPATFFRMQEVIAAADGSVGWCLCQASGCSFSAAYLAPEAAWEIWGDPRAVLAWGFGNGVAQVVPGGYRVSGTWGFASGNRHATWMGGHCRVVEPDGSIRKNADGTQHERTMLVRREKVRFHDVWNVVGLRGTNSDTYTFDDIFVPEEFAVCRDSDEERRIDAPLYKFTTTNLYASGFAGVSMGIARGMLDAFTEMAKTKTAAAMTKPMRESEVIQNGIARCEAKLRSAGAWLVEVLDEAHDLAARTGEITMHERAMVRLATTSAIHRAKEVAEWAYHEAGASAIMVGGPFERRMRDIHASAQQVQGRTAHLEMCGQHFLGMNPSGRFF</sequence>
<dbReference type="InterPro" id="IPR009100">
    <property type="entry name" value="AcylCoA_DH/oxidase_NM_dom_sf"/>
</dbReference>
<dbReference type="Gene3D" id="2.40.110.10">
    <property type="entry name" value="Butyryl-CoA Dehydrogenase, subunit A, domain 2"/>
    <property type="match status" value="1"/>
</dbReference>
<proteinExistence type="predicted"/>
<gene>
    <name evidence="3" type="ORF">E2C06_02305</name>
</gene>
<dbReference type="SUPFAM" id="SSF47203">
    <property type="entry name" value="Acyl-CoA dehydrogenase C-terminal domain-like"/>
    <property type="match status" value="1"/>
</dbReference>
<dbReference type="EMBL" id="SMSJ01000002">
    <property type="protein sequence ID" value="TDH64199.1"/>
    <property type="molecule type" value="Genomic_DNA"/>
</dbReference>
<evidence type="ECO:0000259" key="2">
    <source>
        <dbReference type="Pfam" id="PF08028"/>
    </source>
</evidence>
<dbReference type="PANTHER" id="PTHR43884:SF12">
    <property type="entry name" value="ISOVALERYL-COA DEHYDROGENASE, MITOCHONDRIAL-RELATED"/>
    <property type="match status" value="1"/>
</dbReference>
<evidence type="ECO:0000256" key="1">
    <source>
        <dbReference type="ARBA" id="ARBA00023002"/>
    </source>
</evidence>
<evidence type="ECO:0000313" key="4">
    <source>
        <dbReference type="Proteomes" id="UP000295096"/>
    </source>
</evidence>
<dbReference type="PANTHER" id="PTHR43884">
    <property type="entry name" value="ACYL-COA DEHYDROGENASE"/>
    <property type="match status" value="1"/>
</dbReference>
<dbReference type="InterPro" id="IPR037069">
    <property type="entry name" value="AcylCoA_DH/ox_N_sf"/>
</dbReference>
<organism evidence="3 4">
    <name type="scientific">Dankookia rubra</name>
    <dbReference type="NCBI Taxonomy" id="1442381"/>
    <lineage>
        <taxon>Bacteria</taxon>
        <taxon>Pseudomonadati</taxon>
        <taxon>Pseudomonadota</taxon>
        <taxon>Alphaproteobacteria</taxon>
        <taxon>Acetobacterales</taxon>
        <taxon>Roseomonadaceae</taxon>
        <taxon>Dankookia</taxon>
    </lineage>
</organism>
<evidence type="ECO:0000313" key="3">
    <source>
        <dbReference type="EMBL" id="TDH64199.1"/>
    </source>
</evidence>
<dbReference type="InterPro" id="IPR013107">
    <property type="entry name" value="Acyl-CoA_DH_C"/>
</dbReference>
<dbReference type="Pfam" id="PF08028">
    <property type="entry name" value="Acyl-CoA_dh_2"/>
    <property type="match status" value="1"/>
</dbReference>
<dbReference type="GO" id="GO:0050660">
    <property type="term" value="F:flavin adenine dinucleotide binding"/>
    <property type="evidence" value="ECO:0007669"/>
    <property type="project" value="InterPro"/>
</dbReference>
<comment type="caution">
    <text evidence="3">The sequence shown here is derived from an EMBL/GenBank/DDBJ whole genome shotgun (WGS) entry which is preliminary data.</text>
</comment>
<dbReference type="InterPro" id="IPR046373">
    <property type="entry name" value="Acyl-CoA_Oxase/DH_mid-dom_sf"/>
</dbReference>
<reference evidence="3 4" key="1">
    <citation type="journal article" date="2016" name="J. Microbiol.">
        <title>Dankookia rubra gen. nov., sp. nov., an alphaproteobacterium isolated from sediment of a shallow stream.</title>
        <authorList>
            <person name="Kim W.H."/>
            <person name="Kim D.H."/>
            <person name="Kang K."/>
            <person name="Ahn T.Y."/>
        </authorList>
    </citation>
    <scope>NUCLEOTIDE SEQUENCE [LARGE SCALE GENOMIC DNA]</scope>
    <source>
        <strain evidence="3 4">JCM30602</strain>
    </source>
</reference>
<dbReference type="Gene3D" id="1.10.540.10">
    <property type="entry name" value="Acyl-CoA dehydrogenase/oxidase, N-terminal domain"/>
    <property type="match status" value="1"/>
</dbReference>
<dbReference type="GO" id="GO:0003995">
    <property type="term" value="F:acyl-CoA dehydrogenase activity"/>
    <property type="evidence" value="ECO:0007669"/>
    <property type="project" value="TreeGrafter"/>
</dbReference>
<dbReference type="InterPro" id="IPR036250">
    <property type="entry name" value="AcylCo_DH-like_C"/>
</dbReference>
<dbReference type="Gene3D" id="1.20.140.10">
    <property type="entry name" value="Butyryl-CoA Dehydrogenase, subunit A, domain 3"/>
    <property type="match status" value="1"/>
</dbReference>
<feature type="domain" description="Acyl-CoA dehydrogenase C-terminal" evidence="2">
    <location>
        <begin position="251"/>
        <end position="377"/>
    </location>
</feature>
<keyword evidence="4" id="KW-1185">Reference proteome</keyword>
<dbReference type="OrthoDB" id="8250967at2"/>
<keyword evidence="1" id="KW-0560">Oxidoreductase</keyword>
<dbReference type="SUPFAM" id="SSF56645">
    <property type="entry name" value="Acyl-CoA dehydrogenase NM domain-like"/>
    <property type="match status" value="1"/>
</dbReference>
<dbReference type="Proteomes" id="UP000295096">
    <property type="component" value="Unassembled WGS sequence"/>
</dbReference>
<protein>
    <submittedName>
        <fullName evidence="3">Acyl-CoA dehydrogenase</fullName>
    </submittedName>
</protein>
<dbReference type="PIRSF" id="PIRSF016578">
    <property type="entry name" value="HsaA"/>
    <property type="match status" value="1"/>
</dbReference>
<name>A0A4R5QMV9_9PROT</name>